<proteinExistence type="predicted"/>
<feature type="domain" description="Outer membrane protein beta-barrel" evidence="3">
    <location>
        <begin position="297"/>
        <end position="453"/>
    </location>
</feature>
<sequence length="489" mass="52812">MSGRDFEKSIQEKANQLRLQPSPEVWEKVAIQIRERRRKRGLAWFFLSAAIVAGALSFWLFSPPGPGQENRKGYVSYADKPAGNTKPEIPAGEKNAPDAMLKSGIQAGESGLVGNPESAAVPTASEATSGKTKKRQSSPQFIPQITAKSKSGNDITQLPKGPHAADKLTAGVKTPGDYHPKTTGYKQELIAGNETGSEMSDPASREILPAIIAPLNVSEPDIVINGSASKEGNRKLADSLLVARPTPTPHKDWQTSIMAGGGISSLREGVFESSRTGAANAFQSTIALPPMSTAAGMQRSPSDVQAGPAFHVGFGLHREMGKKTSLGFGIQYAYQSNRIRIGQPIDSAAALLNERLQSFTARNAYAGSGNQGSVYHNAYHYLQIPLEFSWNPGGKKKLYWNSGMTVGYLLGTDALQYNETVGVYYKDKSMVNKWMAAVQTGVYYRFQAPGKWQISAGPFVQYHLNTPDKSANGKHLLYTGLGARLHLNN</sequence>
<dbReference type="EMBL" id="MBUA01000031">
    <property type="protein sequence ID" value="MBC6493088.1"/>
    <property type="molecule type" value="Genomic_DNA"/>
</dbReference>
<gene>
    <name evidence="4" type="ORF">BC349_18690</name>
</gene>
<reference evidence="4 5" key="1">
    <citation type="submission" date="2016-07" db="EMBL/GenBank/DDBJ databases">
        <title>Genome analysis of Flavihumibacter stibioxidans YS-17.</title>
        <authorList>
            <person name="Shi K."/>
            <person name="Han Y."/>
            <person name="Wang G."/>
        </authorList>
    </citation>
    <scope>NUCLEOTIDE SEQUENCE [LARGE SCALE GENOMIC DNA]</scope>
    <source>
        <strain evidence="4 5">YS-17</strain>
    </source>
</reference>
<feature type="compositionally biased region" description="Polar residues" evidence="1">
    <location>
        <begin position="137"/>
        <end position="156"/>
    </location>
</feature>
<comment type="caution">
    <text evidence="4">The sequence shown here is derived from an EMBL/GenBank/DDBJ whole genome shotgun (WGS) entry which is preliminary data.</text>
</comment>
<keyword evidence="2" id="KW-0472">Membrane</keyword>
<organism evidence="4 5">
    <name type="scientific">Flavihumibacter stibioxidans</name>
    <dbReference type="NCBI Taxonomy" id="1834163"/>
    <lineage>
        <taxon>Bacteria</taxon>
        <taxon>Pseudomonadati</taxon>
        <taxon>Bacteroidota</taxon>
        <taxon>Chitinophagia</taxon>
        <taxon>Chitinophagales</taxon>
        <taxon>Chitinophagaceae</taxon>
        <taxon>Flavihumibacter</taxon>
    </lineage>
</organism>
<name>A0ABR7MET4_9BACT</name>
<dbReference type="Pfam" id="PF13568">
    <property type="entry name" value="OMP_b-brl_2"/>
    <property type="match status" value="1"/>
</dbReference>
<keyword evidence="2" id="KW-1133">Transmembrane helix</keyword>
<feature type="transmembrane region" description="Helical" evidence="2">
    <location>
        <begin position="42"/>
        <end position="61"/>
    </location>
</feature>
<dbReference type="InterPro" id="IPR025665">
    <property type="entry name" value="Beta-barrel_OMP_2"/>
</dbReference>
<feature type="region of interest" description="Disordered" evidence="1">
    <location>
        <begin position="108"/>
        <end position="184"/>
    </location>
</feature>
<evidence type="ECO:0000256" key="1">
    <source>
        <dbReference type="SAM" id="MobiDB-lite"/>
    </source>
</evidence>
<dbReference type="RefSeq" id="WP_187258409.1">
    <property type="nucleotide sequence ID" value="NZ_JBHULF010000006.1"/>
</dbReference>
<evidence type="ECO:0000313" key="4">
    <source>
        <dbReference type="EMBL" id="MBC6493088.1"/>
    </source>
</evidence>
<protein>
    <recommendedName>
        <fullName evidence="3">Outer membrane protein beta-barrel domain-containing protein</fullName>
    </recommendedName>
</protein>
<accession>A0ABR7MET4</accession>
<evidence type="ECO:0000259" key="3">
    <source>
        <dbReference type="Pfam" id="PF13568"/>
    </source>
</evidence>
<keyword evidence="2" id="KW-0812">Transmembrane</keyword>
<keyword evidence="5" id="KW-1185">Reference proteome</keyword>
<evidence type="ECO:0000313" key="5">
    <source>
        <dbReference type="Proteomes" id="UP000765802"/>
    </source>
</evidence>
<evidence type="ECO:0000256" key="2">
    <source>
        <dbReference type="SAM" id="Phobius"/>
    </source>
</evidence>
<dbReference type="Proteomes" id="UP000765802">
    <property type="component" value="Unassembled WGS sequence"/>
</dbReference>